<protein>
    <recommendedName>
        <fullName evidence="3">RRM domain-containing protein</fullName>
    </recommendedName>
</protein>
<accession>A0A7S4RK27</accession>
<name>A0A7S4RK27_9DINO</name>
<dbReference type="EMBL" id="HBNR01051257">
    <property type="protein sequence ID" value="CAE4615383.1"/>
    <property type="molecule type" value="Transcribed_RNA"/>
</dbReference>
<proteinExistence type="predicted"/>
<organism evidence="2">
    <name type="scientific">Alexandrium monilatum</name>
    <dbReference type="NCBI Taxonomy" id="311494"/>
    <lineage>
        <taxon>Eukaryota</taxon>
        <taxon>Sar</taxon>
        <taxon>Alveolata</taxon>
        <taxon>Dinophyceae</taxon>
        <taxon>Gonyaulacales</taxon>
        <taxon>Pyrocystaceae</taxon>
        <taxon>Alexandrium</taxon>
    </lineage>
</organism>
<feature type="compositionally biased region" description="Low complexity" evidence="1">
    <location>
        <begin position="67"/>
        <end position="77"/>
    </location>
</feature>
<evidence type="ECO:0008006" key="3">
    <source>
        <dbReference type="Google" id="ProtNLM"/>
    </source>
</evidence>
<dbReference type="AlphaFoldDB" id="A0A7S4RK27"/>
<sequence>MDVLPLRVVATLAPPEAAACDNFFSLSAKSATEPLKIRLRGRSLAESSGDESETTATGARTPDTHTSSAAAEPSSPAFVTQGSLETVTAVAAAPHARKLLDASAPAFVPEGPGWARSSAPGCGAGPAEGAAPRQPSKMLLVRNVPEWYTPEMLLEEIRDSGFRMHQDFDFFYMPQDCRLGLNPGYSMLSFRDEGAAKAFEAAFHKKTPRLTEHAPAFEVRPAPGKDWVKICSEVAASQAKRKEGSMGLAPSFPRQARYCPQCGSEADFARFNFCSQCGASLPQLRPRSLLG</sequence>
<feature type="region of interest" description="Disordered" evidence="1">
    <location>
        <begin position="39"/>
        <end position="78"/>
    </location>
</feature>
<evidence type="ECO:0000313" key="2">
    <source>
        <dbReference type="EMBL" id="CAE4615383.1"/>
    </source>
</evidence>
<gene>
    <name evidence="2" type="ORF">AMON00008_LOCUS35873</name>
</gene>
<evidence type="ECO:0000256" key="1">
    <source>
        <dbReference type="SAM" id="MobiDB-lite"/>
    </source>
</evidence>
<reference evidence="2" key="1">
    <citation type="submission" date="2021-01" db="EMBL/GenBank/DDBJ databases">
        <authorList>
            <person name="Corre E."/>
            <person name="Pelletier E."/>
            <person name="Niang G."/>
            <person name="Scheremetjew M."/>
            <person name="Finn R."/>
            <person name="Kale V."/>
            <person name="Holt S."/>
            <person name="Cochrane G."/>
            <person name="Meng A."/>
            <person name="Brown T."/>
            <person name="Cohen L."/>
        </authorList>
    </citation>
    <scope>NUCLEOTIDE SEQUENCE</scope>
    <source>
        <strain evidence="2">CCMP3105</strain>
    </source>
</reference>